<keyword evidence="1" id="KW-0472">Membrane</keyword>
<gene>
    <name evidence="2" type="ORF">AMJ44_03585</name>
</gene>
<evidence type="ECO:0000256" key="1">
    <source>
        <dbReference type="SAM" id="Phobius"/>
    </source>
</evidence>
<evidence type="ECO:0000313" key="2">
    <source>
        <dbReference type="EMBL" id="KPJ69554.1"/>
    </source>
</evidence>
<dbReference type="Proteomes" id="UP000051861">
    <property type="component" value="Unassembled WGS sequence"/>
</dbReference>
<evidence type="ECO:0000313" key="3">
    <source>
        <dbReference type="Proteomes" id="UP000051861"/>
    </source>
</evidence>
<dbReference type="AlphaFoldDB" id="A0A0S7Y467"/>
<protein>
    <submittedName>
        <fullName evidence="2">Uncharacterized protein</fullName>
    </submittedName>
</protein>
<feature type="transmembrane region" description="Helical" evidence="1">
    <location>
        <begin position="20"/>
        <end position="44"/>
    </location>
</feature>
<name>A0A0S7Y467_UNCSA</name>
<reference evidence="2 3" key="1">
    <citation type="journal article" date="2015" name="Microbiome">
        <title>Genomic resolution of linkages in carbon, nitrogen, and sulfur cycling among widespread estuary sediment bacteria.</title>
        <authorList>
            <person name="Baker B.J."/>
            <person name="Lazar C.S."/>
            <person name="Teske A.P."/>
            <person name="Dick G.J."/>
        </authorList>
    </citation>
    <scope>NUCLEOTIDE SEQUENCE [LARGE SCALE GENOMIC DNA]</scope>
    <source>
        <strain evidence="2">DG_54_3</strain>
    </source>
</reference>
<keyword evidence="1" id="KW-1133">Transmembrane helix</keyword>
<accession>A0A0S7Y467</accession>
<proteinExistence type="predicted"/>
<sequence>MTNQQLSNDERMTDLPRSKWKLSFVISFVILILSFVILPSVAFADLEILGYYENNLVGAVTRTGEAIAGDLNRMRLRIDARLMPNVNLHLEPEYNLLLKTADIPVSGVSGLDQLVWDRTYLKMYFPQADLTVGKQRIAWGAGYLWNPTDVFNPFTLSFAVEEEQEAEPEAVRLEIPLGEASGIDTYVVSGHKWHETKKGIRARTNLELFDLSLSAVDLGSGGFQLGFDTTGELFGLGVRNETAFISPAGENRYLQSVFGWNYTFENGWGVDMEYFFNGQGKRNKDDYNWDALEDGDIFQLGMDYFYFGVNKLVDEITGIRGSVLLNADDLSFILYPSYTRNIFQNVDLSLEALLSIGEKGTEYNPTDTQDPDGFMGSSIIFIKLRYNFSLLSSSFI</sequence>
<keyword evidence="1" id="KW-0812">Transmembrane</keyword>
<organism evidence="2 3">
    <name type="scientific">candidate division WOR-1 bacterium DG_54_3</name>
    <dbReference type="NCBI Taxonomy" id="1703775"/>
    <lineage>
        <taxon>Bacteria</taxon>
        <taxon>Bacillati</taxon>
        <taxon>Saganbacteria</taxon>
    </lineage>
</organism>
<dbReference type="EMBL" id="LIZX01000022">
    <property type="protein sequence ID" value="KPJ69554.1"/>
    <property type="molecule type" value="Genomic_DNA"/>
</dbReference>
<comment type="caution">
    <text evidence="2">The sequence shown here is derived from an EMBL/GenBank/DDBJ whole genome shotgun (WGS) entry which is preliminary data.</text>
</comment>